<accession>A0A977KZP3</accession>
<evidence type="ECO:0000256" key="1">
    <source>
        <dbReference type="ARBA" id="ARBA00003814"/>
    </source>
</evidence>
<evidence type="ECO:0000256" key="7">
    <source>
        <dbReference type="ARBA" id="ARBA00047334"/>
    </source>
</evidence>
<evidence type="ECO:0000256" key="13">
    <source>
        <dbReference type="RuleBase" id="RU004253"/>
    </source>
</evidence>
<feature type="region of interest" description="Unknown" evidence="11">
    <location>
        <begin position="1"/>
        <end position="124"/>
    </location>
</feature>
<dbReference type="PANTHER" id="PTHR20857">
    <property type="entry name" value="THIAMINE-PHOSPHATE PYROPHOSPHORYLASE"/>
    <property type="match status" value="1"/>
</dbReference>
<dbReference type="InterPro" id="IPR034291">
    <property type="entry name" value="TMP_synthase"/>
</dbReference>
<evidence type="ECO:0000256" key="11">
    <source>
        <dbReference type="HAMAP-Rule" id="MF_01327"/>
    </source>
</evidence>
<dbReference type="FunFam" id="3.20.20.70:FF:000178">
    <property type="entry name" value="Thiamine-phosphate synthase"/>
    <property type="match status" value="1"/>
</dbReference>
<comment type="function">
    <text evidence="1 11">Condenses 4-methyl-5-(beta-hydroxyethyl)thiazole monophosphate (THZ-P) and 2-methyl-4-amino-5-hydroxymethyl pyrimidine pyrophosphate (HMP-PP) to form thiamine monophosphate (TMP).</text>
</comment>
<evidence type="ECO:0000256" key="12">
    <source>
        <dbReference type="RuleBase" id="RU003826"/>
    </source>
</evidence>
<dbReference type="GO" id="GO:0004789">
    <property type="term" value="F:thiamine-phosphate diphosphorylase activity"/>
    <property type="evidence" value="ECO:0007669"/>
    <property type="project" value="UniProtKB-UniRule"/>
</dbReference>
<dbReference type="Proteomes" id="UP001065613">
    <property type="component" value="Chromosome"/>
</dbReference>
<name>A0A977KZP3_9CYAN</name>
<feature type="binding site" evidence="11">
    <location>
        <begin position="172"/>
        <end position="176"/>
    </location>
    <ligand>
        <name>4-amino-2-methyl-5-(diphosphooxymethyl)pyrimidine</name>
        <dbReference type="ChEBI" id="CHEBI:57841"/>
    </ligand>
</feature>
<keyword evidence="4 11" id="KW-0479">Metal-binding</keyword>
<feature type="binding site" evidence="11">
    <location>
        <position position="204"/>
    </location>
    <ligand>
        <name>4-amino-2-methyl-5-(diphosphooxymethyl)pyrimidine</name>
        <dbReference type="ChEBI" id="CHEBI:57841"/>
    </ligand>
</feature>
<reference evidence="16" key="1">
    <citation type="submission" date="2021-04" db="EMBL/GenBank/DDBJ databases">
        <title>Genome sequence of Woronichinia naegeliana from Washington state freshwater lake bloom.</title>
        <authorList>
            <person name="Dreher T.W."/>
        </authorList>
    </citation>
    <scope>NUCLEOTIDE SEQUENCE</scope>
    <source>
        <strain evidence="16">WA131</strain>
    </source>
</reference>
<dbReference type="PANTHER" id="PTHR20857:SF15">
    <property type="entry name" value="THIAMINE-PHOSPHATE SYNTHASE"/>
    <property type="match status" value="1"/>
</dbReference>
<evidence type="ECO:0000259" key="14">
    <source>
        <dbReference type="Pfam" id="PF02581"/>
    </source>
</evidence>
<evidence type="ECO:0000256" key="10">
    <source>
        <dbReference type="ARBA" id="ARBA00061123"/>
    </source>
</evidence>
<keyword evidence="6 11" id="KW-0784">Thiamine biosynthesis</keyword>
<feature type="binding site" evidence="11">
    <location>
        <position position="205"/>
    </location>
    <ligand>
        <name>Mg(2+)</name>
        <dbReference type="ChEBI" id="CHEBI:18420"/>
    </ligand>
</feature>
<dbReference type="Pfam" id="PF17792">
    <property type="entry name" value="ThiD2"/>
    <property type="match status" value="1"/>
</dbReference>
<feature type="binding site" evidence="11">
    <location>
        <position position="299"/>
    </location>
    <ligand>
        <name>2-[(2R,5Z)-2-carboxy-4-methylthiazol-5(2H)-ylidene]ethyl phosphate</name>
        <dbReference type="ChEBI" id="CHEBI:62899"/>
    </ligand>
</feature>
<protein>
    <recommendedName>
        <fullName evidence="11">Thiamine-phosphate synthase</fullName>
        <shortName evidence="11">TP synthase</shortName>
        <shortName evidence="11">TPS</shortName>
        <ecNumber evidence="11">2.5.1.3</ecNumber>
    </recommendedName>
    <alternativeName>
        <fullName evidence="11">Thiamine-phosphate pyrophosphorylase</fullName>
        <shortName evidence="11">TMP pyrophosphorylase</shortName>
        <shortName evidence="11">TMP-PPase</shortName>
    </alternativeName>
</protein>
<comment type="catalytic activity">
    <reaction evidence="7 11 12">
        <text>4-methyl-5-(2-phosphooxyethyl)-thiazole + 4-amino-2-methyl-5-(diphosphooxymethyl)pyrimidine + H(+) = thiamine phosphate + diphosphate</text>
        <dbReference type="Rhea" id="RHEA:22328"/>
        <dbReference type="ChEBI" id="CHEBI:15378"/>
        <dbReference type="ChEBI" id="CHEBI:33019"/>
        <dbReference type="ChEBI" id="CHEBI:37575"/>
        <dbReference type="ChEBI" id="CHEBI:57841"/>
        <dbReference type="ChEBI" id="CHEBI:58296"/>
        <dbReference type="EC" id="2.5.1.3"/>
    </reaction>
</comment>
<comment type="pathway">
    <text evidence="2 11 13">Cofactor biosynthesis; thiamine diphosphate biosynthesis; thiamine phosphate from 4-amino-2-methyl-5-diphosphomethylpyrimidine and 4-methyl-5-(2-phosphoethyl)-thiazole: step 1/1.</text>
</comment>
<feature type="binding site" evidence="11">
    <location>
        <position position="224"/>
    </location>
    <ligand>
        <name>Mg(2+)</name>
        <dbReference type="ChEBI" id="CHEBI:18420"/>
    </ligand>
</feature>
<dbReference type="AlphaFoldDB" id="A0A977KZP3"/>
<feature type="binding site" evidence="11">
    <location>
        <begin position="269"/>
        <end position="271"/>
    </location>
    <ligand>
        <name>2-[(2R,5Z)-2-carboxy-4-methylthiazol-5(2H)-ylidene]ethyl phosphate</name>
        <dbReference type="ChEBI" id="CHEBI:62899"/>
    </ligand>
</feature>
<proteinExistence type="inferred from homology"/>
<dbReference type="HAMAP" id="MF_01327">
    <property type="entry name" value="TMP_synthase_cyanobact"/>
    <property type="match status" value="1"/>
</dbReference>
<dbReference type="InterPro" id="IPR013785">
    <property type="entry name" value="Aldolase_TIM"/>
</dbReference>
<dbReference type="Gene3D" id="3.20.20.70">
    <property type="entry name" value="Aldolase class I"/>
    <property type="match status" value="1"/>
</dbReference>
<dbReference type="InterPro" id="IPR041397">
    <property type="entry name" value="ThiD2"/>
</dbReference>
<feature type="domain" description="ThiD2" evidence="15">
    <location>
        <begin position="12"/>
        <end position="130"/>
    </location>
</feature>
<comment type="catalytic activity">
    <reaction evidence="8 11 12">
        <text>2-(2-carboxy-4-methylthiazol-5-yl)ethyl phosphate + 4-amino-2-methyl-5-(diphosphooxymethyl)pyrimidine + 2 H(+) = thiamine phosphate + CO2 + diphosphate</text>
        <dbReference type="Rhea" id="RHEA:47848"/>
        <dbReference type="ChEBI" id="CHEBI:15378"/>
        <dbReference type="ChEBI" id="CHEBI:16526"/>
        <dbReference type="ChEBI" id="CHEBI:33019"/>
        <dbReference type="ChEBI" id="CHEBI:37575"/>
        <dbReference type="ChEBI" id="CHEBI:57841"/>
        <dbReference type="ChEBI" id="CHEBI:62890"/>
        <dbReference type="EC" id="2.5.1.3"/>
    </reaction>
</comment>
<dbReference type="EMBL" id="CP073041">
    <property type="protein sequence ID" value="UXE62767.1"/>
    <property type="molecule type" value="Genomic_DNA"/>
</dbReference>
<evidence type="ECO:0000313" key="16">
    <source>
        <dbReference type="EMBL" id="UXE62767.1"/>
    </source>
</evidence>
<evidence type="ECO:0000256" key="2">
    <source>
        <dbReference type="ARBA" id="ARBA00005165"/>
    </source>
</evidence>
<feature type="binding site" evidence="11">
    <location>
        <position position="272"/>
    </location>
    <ligand>
        <name>4-amino-2-methyl-5-(diphosphooxymethyl)pyrimidine</name>
        <dbReference type="ChEBI" id="CHEBI:57841"/>
    </ligand>
</feature>
<dbReference type="EC" id="2.5.1.3" evidence="11"/>
<dbReference type="HAMAP" id="MF_00097">
    <property type="entry name" value="TMP_synthase"/>
    <property type="match status" value="1"/>
</dbReference>
<dbReference type="GO" id="GO:0000287">
    <property type="term" value="F:magnesium ion binding"/>
    <property type="evidence" value="ECO:0007669"/>
    <property type="project" value="UniProtKB-UniRule"/>
</dbReference>
<comment type="similarity">
    <text evidence="10 11 12">Belongs to the thiamine-phosphate synthase family.</text>
</comment>
<evidence type="ECO:0000259" key="15">
    <source>
        <dbReference type="Pfam" id="PF17792"/>
    </source>
</evidence>
<dbReference type="InterPro" id="IPR022998">
    <property type="entry name" value="ThiamineP_synth_TenI"/>
</dbReference>
<evidence type="ECO:0000256" key="6">
    <source>
        <dbReference type="ARBA" id="ARBA00022977"/>
    </source>
</evidence>
<dbReference type="KEGG" id="wna:KA717_08665"/>
<dbReference type="CDD" id="cd00564">
    <property type="entry name" value="TMP_TenI"/>
    <property type="match status" value="1"/>
</dbReference>
<dbReference type="GO" id="GO:0009229">
    <property type="term" value="P:thiamine diphosphate biosynthetic process"/>
    <property type="evidence" value="ECO:0007669"/>
    <property type="project" value="UniProtKB-UniRule"/>
</dbReference>
<dbReference type="NCBIfam" id="TIGR00693">
    <property type="entry name" value="thiE"/>
    <property type="match status" value="1"/>
</dbReference>
<feature type="domain" description="Thiamine phosphate synthase/TenI" evidence="14">
    <location>
        <begin position="146"/>
        <end position="322"/>
    </location>
</feature>
<evidence type="ECO:0000256" key="4">
    <source>
        <dbReference type="ARBA" id="ARBA00022723"/>
    </source>
</evidence>
<dbReference type="PIRSF" id="PIRSF000512">
    <property type="entry name" value="TMP_PPase_Cyanobac_prd"/>
    <property type="match status" value="1"/>
</dbReference>
<feature type="binding site" evidence="11">
    <location>
        <position position="243"/>
    </location>
    <ligand>
        <name>4-amino-2-methyl-5-(diphosphooxymethyl)pyrimidine</name>
        <dbReference type="ChEBI" id="CHEBI:57841"/>
    </ligand>
</feature>
<gene>
    <name evidence="11" type="primary">thiE</name>
    <name evidence="16" type="ORF">KA717_08665</name>
</gene>
<feature type="region of interest" description="Thiamine-phosphate synthase" evidence="11">
    <location>
        <begin position="125"/>
        <end position="344"/>
    </location>
</feature>
<organism evidence="16">
    <name type="scientific">Woronichinia naegeliana WA131</name>
    <dbReference type="NCBI Taxonomy" id="2824559"/>
    <lineage>
        <taxon>Bacteria</taxon>
        <taxon>Bacillati</taxon>
        <taxon>Cyanobacteriota</taxon>
        <taxon>Cyanophyceae</taxon>
        <taxon>Synechococcales</taxon>
        <taxon>Coelosphaeriaceae</taxon>
        <taxon>Woronichinia</taxon>
    </lineage>
</organism>
<evidence type="ECO:0000256" key="9">
    <source>
        <dbReference type="ARBA" id="ARBA00047883"/>
    </source>
</evidence>
<keyword evidence="3 11" id="KW-0808">Transferase</keyword>
<dbReference type="SUPFAM" id="SSF51391">
    <property type="entry name" value="Thiamin phosphate synthase"/>
    <property type="match status" value="1"/>
</dbReference>
<keyword evidence="5 11" id="KW-0460">Magnesium</keyword>
<dbReference type="GO" id="GO:0005737">
    <property type="term" value="C:cytoplasm"/>
    <property type="evidence" value="ECO:0007669"/>
    <property type="project" value="TreeGrafter"/>
</dbReference>
<dbReference type="NCBIfam" id="NF002727">
    <property type="entry name" value="PRK02615.1"/>
    <property type="match status" value="1"/>
</dbReference>
<dbReference type="GO" id="GO:0009228">
    <property type="term" value="P:thiamine biosynthetic process"/>
    <property type="evidence" value="ECO:0007669"/>
    <property type="project" value="UniProtKB-KW"/>
</dbReference>
<evidence type="ECO:0000256" key="8">
    <source>
        <dbReference type="ARBA" id="ARBA00047851"/>
    </source>
</evidence>
<evidence type="ECO:0000256" key="5">
    <source>
        <dbReference type="ARBA" id="ARBA00022842"/>
    </source>
</evidence>
<dbReference type="Pfam" id="PF02581">
    <property type="entry name" value="TMP-TENI"/>
    <property type="match status" value="1"/>
</dbReference>
<dbReference type="InterPro" id="IPR016229">
    <property type="entry name" value="TMP_synthase_cyanobac_bac"/>
</dbReference>
<comment type="catalytic activity">
    <reaction evidence="9 11 12">
        <text>2-[(2R,5Z)-2-carboxy-4-methylthiazol-5(2H)-ylidene]ethyl phosphate + 4-amino-2-methyl-5-(diphosphooxymethyl)pyrimidine + 2 H(+) = thiamine phosphate + CO2 + diphosphate</text>
        <dbReference type="Rhea" id="RHEA:47844"/>
        <dbReference type="ChEBI" id="CHEBI:15378"/>
        <dbReference type="ChEBI" id="CHEBI:16526"/>
        <dbReference type="ChEBI" id="CHEBI:33019"/>
        <dbReference type="ChEBI" id="CHEBI:37575"/>
        <dbReference type="ChEBI" id="CHEBI:57841"/>
        <dbReference type="ChEBI" id="CHEBI:62899"/>
        <dbReference type="EC" id="2.5.1.3"/>
    </reaction>
</comment>
<comment type="cofactor">
    <cofactor evidence="11">
        <name>Mg(2+)</name>
        <dbReference type="ChEBI" id="CHEBI:18420"/>
    </cofactor>
    <text evidence="11">Binds 1 Mg(2+) ion per subunit.</text>
</comment>
<evidence type="ECO:0000256" key="3">
    <source>
        <dbReference type="ARBA" id="ARBA00022679"/>
    </source>
</evidence>
<dbReference type="InterPro" id="IPR036206">
    <property type="entry name" value="ThiamineP_synth_sf"/>
</dbReference>
<sequence>MNLSSHPRAIARILDANLDRAREGLRIIEEWCRFGWQEVKLADRCKQMRQELARWHDPSFRLARDTMGDVGTELSHPQEESRENIEQLLHANICRVQEALRVLEEYGKLLNPSMGIAFKKLRYQVYTLESQLLSYGRLVQLKSASLYLVTSPSARILEIVEAALKGGLRLVQYRDKNTEDYFRLDLAQKLCQLCHQYQALLIINDRVDLALAINADGVHLGQQDLPIKMARQLLGPQCLIGRSTTNPTEMTKAIAEGADYIGVGPVYATPTKEGKKATGLDYVRYAQENASIPWFAIGGIDAENMGEVIKAGATQVAIVRAIMNAENPTQVTQDLLQQLSQNSC</sequence>